<organism evidence="1 2">
    <name type="scientific">Allorhodopirellula heiligendammensis</name>
    <dbReference type="NCBI Taxonomy" id="2714739"/>
    <lineage>
        <taxon>Bacteria</taxon>
        <taxon>Pseudomonadati</taxon>
        <taxon>Planctomycetota</taxon>
        <taxon>Planctomycetia</taxon>
        <taxon>Pirellulales</taxon>
        <taxon>Pirellulaceae</taxon>
        <taxon>Allorhodopirellula</taxon>
    </lineage>
</organism>
<protein>
    <submittedName>
        <fullName evidence="1">Uncharacterized protein</fullName>
    </submittedName>
</protein>
<evidence type="ECO:0000313" key="2">
    <source>
        <dbReference type="Proteomes" id="UP000319908"/>
    </source>
</evidence>
<dbReference type="AlphaFoldDB" id="A0A5C6C3X9"/>
<comment type="caution">
    <text evidence="1">The sequence shown here is derived from an EMBL/GenBank/DDBJ whole genome shotgun (WGS) entry which is preliminary data.</text>
</comment>
<proteinExistence type="predicted"/>
<evidence type="ECO:0000313" key="1">
    <source>
        <dbReference type="EMBL" id="TWU18792.1"/>
    </source>
</evidence>
<accession>A0A5C6C3X9</accession>
<dbReference type="Proteomes" id="UP000319908">
    <property type="component" value="Unassembled WGS sequence"/>
</dbReference>
<keyword evidence="2" id="KW-1185">Reference proteome</keyword>
<gene>
    <name evidence="1" type="ORF">Poly21_09580</name>
</gene>
<name>A0A5C6C3X9_9BACT</name>
<dbReference type="EMBL" id="SJPU01000001">
    <property type="protein sequence ID" value="TWU18792.1"/>
    <property type="molecule type" value="Genomic_DNA"/>
</dbReference>
<sequence>MGGPFPVLNMTHGRKAELFSLDQSERISQLDHDAAPDAELDILNNTGDGGRNLLWRGRQTDPDPLYFCRRRLPSDAGRERHQR</sequence>
<reference evidence="1 2" key="1">
    <citation type="journal article" date="2020" name="Antonie Van Leeuwenhoek">
        <title>Rhodopirellula heiligendammensis sp. nov., Rhodopirellula pilleata sp. nov., and Rhodopirellula solitaria sp. nov. isolated from natural or artificial marine surfaces in Northern Germany and California, USA, and emended description of the genus Rhodopirellula.</title>
        <authorList>
            <person name="Kallscheuer N."/>
            <person name="Wiegand S."/>
            <person name="Jogler M."/>
            <person name="Boedeker C."/>
            <person name="Peeters S.H."/>
            <person name="Rast P."/>
            <person name="Heuer A."/>
            <person name="Jetten M.S.M."/>
            <person name="Rohde M."/>
            <person name="Jogler C."/>
        </authorList>
    </citation>
    <scope>NUCLEOTIDE SEQUENCE [LARGE SCALE GENOMIC DNA]</scope>
    <source>
        <strain evidence="1 2">Poly21</strain>
    </source>
</reference>